<dbReference type="GO" id="GO:0006508">
    <property type="term" value="P:proteolysis"/>
    <property type="evidence" value="ECO:0007669"/>
    <property type="project" value="UniProtKB-KW"/>
</dbReference>
<evidence type="ECO:0000256" key="1">
    <source>
        <dbReference type="ARBA" id="ARBA00001947"/>
    </source>
</evidence>
<dbReference type="EC" id="3.4.-.-" evidence="7"/>
<dbReference type="InterPro" id="IPR045175">
    <property type="entry name" value="M28_fam"/>
</dbReference>
<evidence type="ECO:0000256" key="3">
    <source>
        <dbReference type="ARBA" id="ARBA00022670"/>
    </source>
</evidence>
<keyword evidence="6 7" id="KW-0862">Zinc</keyword>
<dbReference type="AlphaFoldDB" id="A0A167P7Z0"/>
<comment type="similarity">
    <text evidence="2">Belongs to the peptidase M28 family. M28B subfamily.</text>
</comment>
<dbReference type="GO" id="GO:0008235">
    <property type="term" value="F:metalloexopeptidase activity"/>
    <property type="evidence" value="ECO:0007669"/>
    <property type="project" value="InterPro"/>
</dbReference>
<evidence type="ECO:0000256" key="7">
    <source>
        <dbReference type="RuleBase" id="RU361240"/>
    </source>
</evidence>
<accession>A0A167P7Z0</accession>
<keyword evidence="4 7" id="KW-0479">Metal-binding</keyword>
<protein>
    <recommendedName>
        <fullName evidence="7">Peptide hydrolase</fullName>
        <ecNumber evidence="7">3.4.-.-</ecNumber>
    </recommendedName>
</protein>
<sequence length="314" mass="33647">MYALTRVPHAPTPRSARVDEVLAKKPQFDPEIASLLSSLSPARLLSNVRYLTGEDGIGPLSRHSFSKGALVAADYIQTQIEAAGATCEQKDFIPGFAPNVVCKFAPSTNSTERVILSAHYDSRGSFGSTRAPGGDDDGSGTTHLLSIAHAIHSRKIIFQRPVELVAFAGEEQGLLGSKAYAKELKAEDVDIALMIQADMLGYHDPREPAQLGLPATIGSAAAAYLVANLSAIYAPELTVGYTYACCSDHQSFHEQGYTATQVFERAGSIVDPMYHNSGDLSNRTGFDVEQIRSIAKVTFASILYTAGYEIGEDA</sequence>
<proteinExistence type="inferred from homology"/>
<evidence type="ECO:0000256" key="4">
    <source>
        <dbReference type="ARBA" id="ARBA00022723"/>
    </source>
</evidence>
<dbReference type="Pfam" id="PF04389">
    <property type="entry name" value="Peptidase_M28"/>
    <property type="match status" value="1"/>
</dbReference>
<dbReference type="Gene3D" id="3.40.630.10">
    <property type="entry name" value="Zn peptidases"/>
    <property type="match status" value="1"/>
</dbReference>
<dbReference type="EMBL" id="KV417275">
    <property type="protein sequence ID" value="KZO98506.1"/>
    <property type="molecule type" value="Genomic_DNA"/>
</dbReference>
<evidence type="ECO:0000256" key="6">
    <source>
        <dbReference type="ARBA" id="ARBA00022833"/>
    </source>
</evidence>
<organism evidence="9 10">
    <name type="scientific">Calocera viscosa (strain TUFC12733)</name>
    <dbReference type="NCBI Taxonomy" id="1330018"/>
    <lineage>
        <taxon>Eukaryota</taxon>
        <taxon>Fungi</taxon>
        <taxon>Dikarya</taxon>
        <taxon>Basidiomycota</taxon>
        <taxon>Agaricomycotina</taxon>
        <taxon>Dacrymycetes</taxon>
        <taxon>Dacrymycetales</taxon>
        <taxon>Dacrymycetaceae</taxon>
        <taxon>Calocera</taxon>
    </lineage>
</organism>
<dbReference type="OrthoDB" id="10013407at2759"/>
<comment type="cofactor">
    <cofactor evidence="1">
        <name>Zn(2+)</name>
        <dbReference type="ChEBI" id="CHEBI:29105"/>
    </cofactor>
</comment>
<reference evidence="9 10" key="1">
    <citation type="journal article" date="2016" name="Mol. Biol. Evol.">
        <title>Comparative Genomics of Early-Diverging Mushroom-Forming Fungi Provides Insights into the Origins of Lignocellulose Decay Capabilities.</title>
        <authorList>
            <person name="Nagy L.G."/>
            <person name="Riley R."/>
            <person name="Tritt A."/>
            <person name="Adam C."/>
            <person name="Daum C."/>
            <person name="Floudas D."/>
            <person name="Sun H."/>
            <person name="Yadav J.S."/>
            <person name="Pangilinan J."/>
            <person name="Larsson K.H."/>
            <person name="Matsuura K."/>
            <person name="Barry K."/>
            <person name="Labutti K."/>
            <person name="Kuo R."/>
            <person name="Ohm R.A."/>
            <person name="Bhattacharya S.S."/>
            <person name="Shirouzu T."/>
            <person name="Yoshinaga Y."/>
            <person name="Martin F.M."/>
            <person name="Grigoriev I.V."/>
            <person name="Hibbett D.S."/>
        </authorList>
    </citation>
    <scope>NUCLEOTIDE SEQUENCE [LARGE SCALE GENOMIC DNA]</scope>
    <source>
        <strain evidence="9 10">TUFC12733</strain>
    </source>
</reference>
<dbReference type="InterPro" id="IPR007484">
    <property type="entry name" value="Peptidase_M28"/>
</dbReference>
<dbReference type="Proteomes" id="UP000076738">
    <property type="component" value="Unassembled WGS sequence"/>
</dbReference>
<feature type="domain" description="Peptidase M28" evidence="8">
    <location>
        <begin position="99"/>
        <end position="283"/>
    </location>
</feature>
<evidence type="ECO:0000256" key="2">
    <source>
        <dbReference type="ARBA" id="ARBA00005634"/>
    </source>
</evidence>
<keyword evidence="5 7" id="KW-0378">Hydrolase</keyword>
<dbReference type="PANTHER" id="PTHR12147:SF26">
    <property type="entry name" value="PEPTIDASE M28 DOMAIN-CONTAINING PROTEIN"/>
    <property type="match status" value="1"/>
</dbReference>
<dbReference type="STRING" id="1330018.A0A167P7Z0"/>
<name>A0A167P7Z0_CALVF</name>
<keyword evidence="3 7" id="KW-0645">Protease</keyword>
<gene>
    <name evidence="9" type="ORF">CALVIDRAFT_478457</name>
</gene>
<dbReference type="SUPFAM" id="SSF53187">
    <property type="entry name" value="Zn-dependent exopeptidases"/>
    <property type="match status" value="1"/>
</dbReference>
<dbReference type="GO" id="GO:0046872">
    <property type="term" value="F:metal ion binding"/>
    <property type="evidence" value="ECO:0007669"/>
    <property type="project" value="UniProtKB-KW"/>
</dbReference>
<evidence type="ECO:0000259" key="8">
    <source>
        <dbReference type="Pfam" id="PF04389"/>
    </source>
</evidence>
<evidence type="ECO:0000313" key="9">
    <source>
        <dbReference type="EMBL" id="KZO98506.1"/>
    </source>
</evidence>
<evidence type="ECO:0000313" key="10">
    <source>
        <dbReference type="Proteomes" id="UP000076738"/>
    </source>
</evidence>
<dbReference type="PANTHER" id="PTHR12147">
    <property type="entry name" value="METALLOPEPTIDASE M28 FAMILY MEMBER"/>
    <property type="match status" value="1"/>
</dbReference>
<keyword evidence="10" id="KW-1185">Reference proteome</keyword>
<evidence type="ECO:0000256" key="5">
    <source>
        <dbReference type="ARBA" id="ARBA00022801"/>
    </source>
</evidence>